<evidence type="ECO:0000313" key="1">
    <source>
        <dbReference type="EMBL" id="KIN93269.1"/>
    </source>
</evidence>
<evidence type="ECO:0000313" key="2">
    <source>
        <dbReference type="Proteomes" id="UP000054217"/>
    </source>
</evidence>
<dbReference type="InParanoid" id="A0A0C3MWG0"/>
<dbReference type="Proteomes" id="UP000054217">
    <property type="component" value="Unassembled WGS sequence"/>
</dbReference>
<dbReference type="OrthoDB" id="1009at2759"/>
<proteinExistence type="predicted"/>
<sequence>MASTLLRRRFPLLKRGPFRSFATSTVRCRPDTAQTSKNNVFDTHTVEDLHGLSASEILAETGTRADTKLRHFTVNFG</sequence>
<keyword evidence="2" id="KW-1185">Reference proteome</keyword>
<name>A0A0C3MWG0_PISTI</name>
<protein>
    <submittedName>
        <fullName evidence="1">Uncharacterized protein</fullName>
    </submittedName>
</protein>
<dbReference type="HOGENOM" id="CLU_2639075_0_0_1"/>
<reference evidence="2" key="2">
    <citation type="submission" date="2015-01" db="EMBL/GenBank/DDBJ databases">
        <title>Evolutionary Origins and Diversification of the Mycorrhizal Mutualists.</title>
        <authorList>
            <consortium name="DOE Joint Genome Institute"/>
            <consortium name="Mycorrhizal Genomics Consortium"/>
            <person name="Kohler A."/>
            <person name="Kuo A."/>
            <person name="Nagy L.G."/>
            <person name="Floudas D."/>
            <person name="Copeland A."/>
            <person name="Barry K.W."/>
            <person name="Cichocki N."/>
            <person name="Veneault-Fourrey C."/>
            <person name="LaButti K."/>
            <person name="Lindquist E.A."/>
            <person name="Lipzen A."/>
            <person name="Lundell T."/>
            <person name="Morin E."/>
            <person name="Murat C."/>
            <person name="Riley R."/>
            <person name="Ohm R."/>
            <person name="Sun H."/>
            <person name="Tunlid A."/>
            <person name="Henrissat B."/>
            <person name="Grigoriev I.V."/>
            <person name="Hibbett D.S."/>
            <person name="Martin F."/>
        </authorList>
    </citation>
    <scope>NUCLEOTIDE SEQUENCE [LARGE SCALE GENOMIC DNA]</scope>
    <source>
        <strain evidence="2">Marx 270</strain>
    </source>
</reference>
<reference evidence="1 2" key="1">
    <citation type="submission" date="2014-04" db="EMBL/GenBank/DDBJ databases">
        <authorList>
            <consortium name="DOE Joint Genome Institute"/>
            <person name="Kuo A."/>
            <person name="Kohler A."/>
            <person name="Costa M.D."/>
            <person name="Nagy L.G."/>
            <person name="Floudas D."/>
            <person name="Copeland A."/>
            <person name="Barry K.W."/>
            <person name="Cichocki N."/>
            <person name="Veneault-Fourrey C."/>
            <person name="LaButti K."/>
            <person name="Lindquist E.A."/>
            <person name="Lipzen A."/>
            <person name="Lundell T."/>
            <person name="Morin E."/>
            <person name="Murat C."/>
            <person name="Sun H."/>
            <person name="Tunlid A."/>
            <person name="Henrissat B."/>
            <person name="Grigoriev I.V."/>
            <person name="Hibbett D.S."/>
            <person name="Martin F."/>
            <person name="Nordberg H.P."/>
            <person name="Cantor M.N."/>
            <person name="Hua S.X."/>
        </authorList>
    </citation>
    <scope>NUCLEOTIDE SEQUENCE [LARGE SCALE GENOMIC DNA]</scope>
    <source>
        <strain evidence="1 2">Marx 270</strain>
    </source>
</reference>
<gene>
    <name evidence="1" type="ORF">M404DRAFT_528874</name>
</gene>
<accession>A0A0C3MWG0</accession>
<organism evidence="1 2">
    <name type="scientific">Pisolithus tinctorius Marx 270</name>
    <dbReference type="NCBI Taxonomy" id="870435"/>
    <lineage>
        <taxon>Eukaryota</taxon>
        <taxon>Fungi</taxon>
        <taxon>Dikarya</taxon>
        <taxon>Basidiomycota</taxon>
        <taxon>Agaricomycotina</taxon>
        <taxon>Agaricomycetes</taxon>
        <taxon>Agaricomycetidae</taxon>
        <taxon>Boletales</taxon>
        <taxon>Sclerodermatineae</taxon>
        <taxon>Pisolithaceae</taxon>
        <taxon>Pisolithus</taxon>
    </lineage>
</organism>
<dbReference type="EMBL" id="KN832190">
    <property type="protein sequence ID" value="KIN93269.1"/>
    <property type="molecule type" value="Genomic_DNA"/>
</dbReference>
<dbReference type="AlphaFoldDB" id="A0A0C3MWG0"/>
<dbReference type="STRING" id="870435.A0A0C3MWG0"/>